<dbReference type="GeneID" id="59327825"/>
<feature type="compositionally biased region" description="Low complexity" evidence="1">
    <location>
        <begin position="8"/>
        <end position="19"/>
    </location>
</feature>
<organism evidence="2 3">
    <name type="scientific">Torulaspora globosa</name>
    <dbReference type="NCBI Taxonomy" id="48254"/>
    <lineage>
        <taxon>Eukaryota</taxon>
        <taxon>Fungi</taxon>
        <taxon>Dikarya</taxon>
        <taxon>Ascomycota</taxon>
        <taxon>Saccharomycotina</taxon>
        <taxon>Saccharomycetes</taxon>
        <taxon>Saccharomycetales</taxon>
        <taxon>Saccharomycetaceae</taxon>
        <taxon>Torulaspora</taxon>
    </lineage>
</organism>
<proteinExistence type="predicted"/>
<keyword evidence="3" id="KW-1185">Reference proteome</keyword>
<protein>
    <submittedName>
        <fullName evidence="2">Uncharacterized protein</fullName>
    </submittedName>
</protein>
<evidence type="ECO:0000313" key="2">
    <source>
        <dbReference type="EMBL" id="QLL34584.1"/>
    </source>
</evidence>
<dbReference type="AlphaFoldDB" id="A0A7G3ZM48"/>
<feature type="region of interest" description="Disordered" evidence="1">
    <location>
        <begin position="1"/>
        <end position="20"/>
    </location>
</feature>
<sequence>MLRDYGNASVSSSVAGGAAKRSGRNCDLERLGRPQAKRLKTEAAAGRCRTLAAEQSSVSNAAGVELLTPAATPAYAGVAETISSPYSETEEYMLRGYYEDDLVDSRASIESVQYNLYDMTPEELEGASEGNTHDNDHQIGYTAWSGAPAAATNATVYEDSYDIDM</sequence>
<evidence type="ECO:0000313" key="3">
    <source>
        <dbReference type="Proteomes" id="UP000515788"/>
    </source>
</evidence>
<evidence type="ECO:0000256" key="1">
    <source>
        <dbReference type="SAM" id="MobiDB-lite"/>
    </source>
</evidence>
<dbReference type="OrthoDB" id="4048474at2759"/>
<accession>A0A7G3ZM48</accession>
<dbReference type="Proteomes" id="UP000515788">
    <property type="component" value="Chromosome 7"/>
</dbReference>
<name>A0A7G3ZM48_9SACH</name>
<dbReference type="KEGG" id="tgb:HG536_0G04460"/>
<reference evidence="2 3" key="1">
    <citation type="submission" date="2020-06" db="EMBL/GenBank/DDBJ databases">
        <title>The yeast mating-type switching endonuclease HO is a domesticated member of an unorthodox homing genetic element family.</title>
        <authorList>
            <person name="Coughlan A.Y."/>
            <person name="Lombardi L."/>
            <person name="Braun-Galleani S."/>
            <person name="Martos A.R."/>
            <person name="Galeote V."/>
            <person name="Bigey F."/>
            <person name="Dequin S."/>
            <person name="Byrne K.P."/>
            <person name="Wolfe K.H."/>
        </authorList>
    </citation>
    <scope>NUCLEOTIDE SEQUENCE [LARGE SCALE GENOMIC DNA]</scope>
    <source>
        <strain evidence="2 3">CBS764</strain>
    </source>
</reference>
<dbReference type="EMBL" id="CP059252">
    <property type="protein sequence ID" value="QLL34584.1"/>
    <property type="molecule type" value="Genomic_DNA"/>
</dbReference>
<dbReference type="RefSeq" id="XP_037141258.1">
    <property type="nucleotide sequence ID" value="XM_037285362.1"/>
</dbReference>
<gene>
    <name evidence="2" type="ORF">HG536_0G04460</name>
</gene>